<gene>
    <name evidence="1" type="ORF">Pcinc_018118</name>
</gene>
<comment type="caution">
    <text evidence="1">The sequence shown here is derived from an EMBL/GenBank/DDBJ whole genome shotgun (WGS) entry which is preliminary data.</text>
</comment>
<keyword evidence="2" id="KW-1185">Reference proteome</keyword>
<accession>A0AAE1KP51</accession>
<name>A0AAE1KP51_PETCI</name>
<proteinExistence type="predicted"/>
<protein>
    <submittedName>
        <fullName evidence="1">Uncharacterized protein</fullName>
    </submittedName>
</protein>
<organism evidence="1 2">
    <name type="scientific">Petrolisthes cinctipes</name>
    <name type="common">Flat porcelain crab</name>
    <dbReference type="NCBI Taxonomy" id="88211"/>
    <lineage>
        <taxon>Eukaryota</taxon>
        <taxon>Metazoa</taxon>
        <taxon>Ecdysozoa</taxon>
        <taxon>Arthropoda</taxon>
        <taxon>Crustacea</taxon>
        <taxon>Multicrustacea</taxon>
        <taxon>Malacostraca</taxon>
        <taxon>Eumalacostraca</taxon>
        <taxon>Eucarida</taxon>
        <taxon>Decapoda</taxon>
        <taxon>Pleocyemata</taxon>
        <taxon>Anomura</taxon>
        <taxon>Galatheoidea</taxon>
        <taxon>Porcellanidae</taxon>
        <taxon>Petrolisthes</taxon>
    </lineage>
</organism>
<evidence type="ECO:0000313" key="2">
    <source>
        <dbReference type="Proteomes" id="UP001286313"/>
    </source>
</evidence>
<reference evidence="1" key="1">
    <citation type="submission" date="2023-10" db="EMBL/GenBank/DDBJ databases">
        <title>Genome assemblies of two species of porcelain crab, Petrolisthes cinctipes and Petrolisthes manimaculis (Anomura: Porcellanidae).</title>
        <authorList>
            <person name="Angst P."/>
        </authorList>
    </citation>
    <scope>NUCLEOTIDE SEQUENCE</scope>
    <source>
        <strain evidence="1">PB745_01</strain>
        <tissue evidence="1">Gill</tissue>
    </source>
</reference>
<dbReference type="AlphaFoldDB" id="A0AAE1KP51"/>
<dbReference type="Proteomes" id="UP001286313">
    <property type="component" value="Unassembled WGS sequence"/>
</dbReference>
<evidence type="ECO:0000313" key="1">
    <source>
        <dbReference type="EMBL" id="KAK3877135.1"/>
    </source>
</evidence>
<sequence>MVLHRLPQQISVVTQINVFMKGRDASNYSTVLTNVAKKSVTPWPVELTLPPHARAFYCHYPASLPPAVFVSTQHIPGYQSSEELWSAVELET</sequence>
<dbReference type="EMBL" id="JAWQEG010001715">
    <property type="protein sequence ID" value="KAK3877135.1"/>
    <property type="molecule type" value="Genomic_DNA"/>
</dbReference>